<accession>A0A2S8EZJ6</accession>
<protein>
    <recommendedName>
        <fullName evidence="3">Carboxypeptidase regulatory-like domain-containing protein</fullName>
    </recommendedName>
</protein>
<evidence type="ECO:0000313" key="2">
    <source>
        <dbReference type="Proteomes" id="UP000240009"/>
    </source>
</evidence>
<comment type="caution">
    <text evidence="1">The sequence shown here is derived from an EMBL/GenBank/DDBJ whole genome shotgun (WGS) entry which is preliminary data.</text>
</comment>
<organism evidence="1 2">
    <name type="scientific">Blastopirellula marina</name>
    <dbReference type="NCBI Taxonomy" id="124"/>
    <lineage>
        <taxon>Bacteria</taxon>
        <taxon>Pseudomonadati</taxon>
        <taxon>Planctomycetota</taxon>
        <taxon>Planctomycetia</taxon>
        <taxon>Pirellulales</taxon>
        <taxon>Pirellulaceae</taxon>
        <taxon>Blastopirellula</taxon>
    </lineage>
</organism>
<dbReference type="SUPFAM" id="SSF49464">
    <property type="entry name" value="Carboxypeptidase regulatory domain-like"/>
    <property type="match status" value="1"/>
</dbReference>
<proteinExistence type="predicted"/>
<sequence length="145" mass="15661">MKHLALSFSICGLLLCAVGCQFSSSEYGHVTGVVNINGQPVEKAVVTFVPVEGGRAAMAITQSDGSYELNYTPGVKGAKLGENRVRLSTYIEPSINDNRVVDKGTPERFPPKFSGGEEVVVTVKSGNNVFEFDAEADRDDYPSRR</sequence>
<gene>
    <name evidence="1" type="ORF">C5Y96_25980</name>
</gene>
<dbReference type="Proteomes" id="UP000240009">
    <property type="component" value="Unassembled WGS sequence"/>
</dbReference>
<dbReference type="InterPro" id="IPR008969">
    <property type="entry name" value="CarboxyPept-like_regulatory"/>
</dbReference>
<dbReference type="EMBL" id="PUIA01000085">
    <property type="protein sequence ID" value="PQO25345.1"/>
    <property type="molecule type" value="Genomic_DNA"/>
</dbReference>
<evidence type="ECO:0000313" key="1">
    <source>
        <dbReference type="EMBL" id="PQO25345.1"/>
    </source>
</evidence>
<dbReference type="AlphaFoldDB" id="A0A2S8EZJ6"/>
<dbReference type="RefSeq" id="WP_105359470.1">
    <property type="nucleotide sequence ID" value="NZ_PUIA01000085.1"/>
</dbReference>
<reference evidence="1 2" key="1">
    <citation type="submission" date="2018-02" db="EMBL/GenBank/DDBJ databases">
        <title>Comparative genomes isolates from brazilian mangrove.</title>
        <authorList>
            <person name="Araujo J.E."/>
            <person name="Taketani R.G."/>
            <person name="Silva M.C.P."/>
            <person name="Loureco M.V."/>
            <person name="Andreote F.D."/>
        </authorList>
    </citation>
    <scope>NUCLEOTIDE SEQUENCE [LARGE SCALE GENOMIC DNA]</scope>
    <source>
        <strain evidence="1 2">HEX-2 MGV</strain>
    </source>
</reference>
<dbReference type="OrthoDB" id="214323at2"/>
<name>A0A2S8EZJ6_9BACT</name>
<evidence type="ECO:0008006" key="3">
    <source>
        <dbReference type="Google" id="ProtNLM"/>
    </source>
</evidence>